<feature type="transmembrane region" description="Helical" evidence="1">
    <location>
        <begin position="6"/>
        <end position="33"/>
    </location>
</feature>
<name>A0A0C2D0S3_9BILA</name>
<keyword evidence="3" id="KW-1185">Reference proteome</keyword>
<dbReference type="EMBL" id="KN728994">
    <property type="protein sequence ID" value="KIH62928.1"/>
    <property type="molecule type" value="Genomic_DNA"/>
</dbReference>
<proteinExistence type="predicted"/>
<dbReference type="Proteomes" id="UP000054047">
    <property type="component" value="Unassembled WGS sequence"/>
</dbReference>
<reference evidence="2 3" key="1">
    <citation type="submission" date="2013-12" db="EMBL/GenBank/DDBJ databases">
        <title>Draft genome of the parsitic nematode Ancylostoma duodenale.</title>
        <authorList>
            <person name="Mitreva M."/>
        </authorList>
    </citation>
    <scope>NUCLEOTIDE SEQUENCE [LARGE SCALE GENOMIC DNA]</scope>
    <source>
        <strain evidence="2 3">Zhejiang</strain>
    </source>
</reference>
<keyword evidence="1" id="KW-1133">Transmembrane helix</keyword>
<accession>A0A0C2D0S3</accession>
<organism evidence="2 3">
    <name type="scientific">Ancylostoma duodenale</name>
    <dbReference type="NCBI Taxonomy" id="51022"/>
    <lineage>
        <taxon>Eukaryota</taxon>
        <taxon>Metazoa</taxon>
        <taxon>Ecdysozoa</taxon>
        <taxon>Nematoda</taxon>
        <taxon>Chromadorea</taxon>
        <taxon>Rhabditida</taxon>
        <taxon>Rhabditina</taxon>
        <taxon>Rhabditomorpha</taxon>
        <taxon>Strongyloidea</taxon>
        <taxon>Ancylostomatidae</taxon>
        <taxon>Ancylostomatinae</taxon>
        <taxon>Ancylostoma</taxon>
    </lineage>
</organism>
<keyword evidence="1" id="KW-0472">Membrane</keyword>
<evidence type="ECO:0000313" key="3">
    <source>
        <dbReference type="Proteomes" id="UP000054047"/>
    </source>
</evidence>
<evidence type="ECO:0000313" key="2">
    <source>
        <dbReference type="EMBL" id="KIH62928.1"/>
    </source>
</evidence>
<dbReference type="AlphaFoldDB" id="A0A0C2D0S3"/>
<protein>
    <submittedName>
        <fullName evidence="2">Uncharacterized protein</fullName>
    </submittedName>
</protein>
<keyword evidence="1" id="KW-0812">Transmembrane</keyword>
<gene>
    <name evidence="2" type="ORF">ANCDUO_06784</name>
</gene>
<evidence type="ECO:0000256" key="1">
    <source>
        <dbReference type="SAM" id="Phobius"/>
    </source>
</evidence>
<sequence length="74" mass="8845">MFHVVLACYALLIFSFYFFFKPFYIIMVLNWAFDNPKPLKEFLRSPIKIGQKRERTGARLQEPKSVNSLRWGID</sequence>